<gene>
    <name evidence="3" type="ORF">SAMN05660662_3979</name>
</gene>
<dbReference type="PANTHER" id="PTHR43681">
    <property type="entry name" value="TRANSMEMBRANE GTPASE FZO"/>
    <property type="match status" value="1"/>
</dbReference>
<dbReference type="InterPro" id="IPR045063">
    <property type="entry name" value="Dynamin_N"/>
</dbReference>
<evidence type="ECO:0000313" key="3">
    <source>
        <dbReference type="EMBL" id="SDF97147.1"/>
    </source>
</evidence>
<dbReference type="STRING" id="1550231.SAMN05660662_3979"/>
<evidence type="ECO:0000259" key="2">
    <source>
        <dbReference type="Pfam" id="PF00350"/>
    </source>
</evidence>
<accession>A0A1G7QF30</accession>
<feature type="domain" description="Dynamin N-terminal" evidence="2">
    <location>
        <begin position="42"/>
        <end position="192"/>
    </location>
</feature>
<feature type="compositionally biased region" description="Low complexity" evidence="1">
    <location>
        <begin position="607"/>
        <end position="621"/>
    </location>
</feature>
<dbReference type="AlphaFoldDB" id="A0A1G7QF30"/>
<dbReference type="EMBL" id="FNBT01000009">
    <property type="protein sequence ID" value="SDF97147.1"/>
    <property type="molecule type" value="Genomic_DNA"/>
</dbReference>
<dbReference type="RefSeq" id="WP_091770552.1">
    <property type="nucleotide sequence ID" value="NZ_FNBT01000009.1"/>
</dbReference>
<protein>
    <submittedName>
        <fullName evidence="3">Dynamin family protein</fullName>
    </submittedName>
</protein>
<reference evidence="4" key="1">
    <citation type="submission" date="2016-10" db="EMBL/GenBank/DDBJ databases">
        <authorList>
            <person name="Varghese N."/>
            <person name="Submissions S."/>
        </authorList>
    </citation>
    <scope>NUCLEOTIDE SEQUENCE [LARGE SCALE GENOMIC DNA]</scope>
    <source>
        <strain evidence="4">DSM 44268</strain>
    </source>
</reference>
<feature type="region of interest" description="Disordered" evidence="1">
    <location>
        <begin position="587"/>
        <end position="630"/>
    </location>
</feature>
<dbReference type="PANTHER" id="PTHR43681:SF1">
    <property type="entry name" value="SARCALUMENIN"/>
    <property type="match status" value="1"/>
</dbReference>
<proteinExistence type="predicted"/>
<dbReference type="InterPro" id="IPR051943">
    <property type="entry name" value="TRAFAC_Dynamin-like_GTPase"/>
</dbReference>
<sequence>MAVPKTELIDRAAALAAECDRPDLQRRLDEVRRRVERPSVRVLVVGEPKKGKSSLVNGLVGAPVCAVGEDVTTVVPTVVAGGTEPRAELVHAVDGAPGTGEAVRRERVPLSSLASRPPDPDDEHRPLRIEVTLPRRVLDGGLELVDTPGPGGIGAVPSLSALDLVPGADAVLVVTDATQEFTAPEMAFLEQAAALCPTVLLAITKTDVAPGWRTVAELDRRHLADRGVEAPVFPVSSALALLAAQQGDAELREESGLGALVQHLREQVVARAEALARRSLAHDVATVTQHLRLATRTELAGLEDPASQDALVQDLESARASVDQLRRRSSRWQQILGDGVTDLMADIDYDLRDRSRVVTREAEEAIDADDPGALWPEFSSWLQQRIEIAVADSFVWAEQRSRYLADQVVEQFARDGGAALPELAIGEATDVLAAVVDLPEIDDGYLRLRERFLIGVRGSYTGVLMTGLATSLAGMALINPISLAAGVLLGRKAYNDDKAQRLQRRQAEAKSVVRRHVDEVVFQVGKHLKDRLRVVQRTLRDLLGDTVEEMTQSLTDAVRVAQRTTKEAAGEHAARLRTLRQRLERIDALAAEARRPAPTSPAPTSPAPARASSAPPGATRPLTAAGGPPR</sequence>
<feature type="region of interest" description="Disordered" evidence="1">
    <location>
        <begin position="97"/>
        <end position="125"/>
    </location>
</feature>
<evidence type="ECO:0000256" key="1">
    <source>
        <dbReference type="SAM" id="MobiDB-lite"/>
    </source>
</evidence>
<dbReference type="Gene3D" id="3.40.50.300">
    <property type="entry name" value="P-loop containing nucleotide triphosphate hydrolases"/>
    <property type="match status" value="1"/>
</dbReference>
<dbReference type="Proteomes" id="UP000199406">
    <property type="component" value="Unassembled WGS sequence"/>
</dbReference>
<dbReference type="SUPFAM" id="SSF52540">
    <property type="entry name" value="P-loop containing nucleoside triphosphate hydrolases"/>
    <property type="match status" value="1"/>
</dbReference>
<dbReference type="Pfam" id="PF00350">
    <property type="entry name" value="Dynamin_N"/>
    <property type="match status" value="1"/>
</dbReference>
<dbReference type="OrthoDB" id="3798616at2"/>
<evidence type="ECO:0000313" key="4">
    <source>
        <dbReference type="Proteomes" id="UP000199406"/>
    </source>
</evidence>
<organism evidence="3 4">
    <name type="scientific">Blastococcus aurantiacus</name>
    <dbReference type="NCBI Taxonomy" id="1550231"/>
    <lineage>
        <taxon>Bacteria</taxon>
        <taxon>Bacillati</taxon>
        <taxon>Actinomycetota</taxon>
        <taxon>Actinomycetes</taxon>
        <taxon>Geodermatophilales</taxon>
        <taxon>Geodermatophilaceae</taxon>
        <taxon>Blastococcus</taxon>
    </lineage>
</organism>
<name>A0A1G7QF30_9ACTN</name>
<keyword evidence="4" id="KW-1185">Reference proteome</keyword>
<dbReference type="InterPro" id="IPR027417">
    <property type="entry name" value="P-loop_NTPase"/>
</dbReference>